<dbReference type="SMART" id="SM00346">
    <property type="entry name" value="HTH_ICLR"/>
    <property type="match status" value="1"/>
</dbReference>
<dbReference type="PANTHER" id="PTHR30136">
    <property type="entry name" value="HELIX-TURN-HELIX TRANSCRIPTIONAL REGULATOR, ICLR FAMILY"/>
    <property type="match status" value="1"/>
</dbReference>
<dbReference type="OrthoDB" id="9807558at2"/>
<evidence type="ECO:0000313" key="5">
    <source>
        <dbReference type="EMBL" id="GEL18841.1"/>
    </source>
</evidence>
<dbReference type="Gene3D" id="1.10.10.10">
    <property type="entry name" value="Winged helix-like DNA-binding domain superfamily/Winged helix DNA-binding domain"/>
    <property type="match status" value="1"/>
</dbReference>
<evidence type="ECO:0000313" key="6">
    <source>
        <dbReference type="Proteomes" id="UP000321328"/>
    </source>
</evidence>
<dbReference type="InterPro" id="IPR014757">
    <property type="entry name" value="Tscrpt_reg_IclR_C"/>
</dbReference>
<evidence type="ECO:0000256" key="3">
    <source>
        <dbReference type="ARBA" id="ARBA00023163"/>
    </source>
</evidence>
<dbReference type="Proteomes" id="UP000321328">
    <property type="component" value="Unassembled WGS sequence"/>
</dbReference>
<proteinExistence type="predicted"/>
<dbReference type="PANTHER" id="PTHR30136:SF35">
    <property type="entry name" value="HTH-TYPE TRANSCRIPTIONAL REGULATOR RV1719"/>
    <property type="match status" value="1"/>
</dbReference>
<dbReference type="InterPro" id="IPR036388">
    <property type="entry name" value="WH-like_DNA-bd_sf"/>
</dbReference>
<evidence type="ECO:0000259" key="4">
    <source>
        <dbReference type="PROSITE" id="PS51078"/>
    </source>
</evidence>
<dbReference type="Gene3D" id="3.30.450.40">
    <property type="match status" value="1"/>
</dbReference>
<evidence type="ECO:0000256" key="2">
    <source>
        <dbReference type="ARBA" id="ARBA00023125"/>
    </source>
</evidence>
<gene>
    <name evidence="5" type="ORF">PA7_26780</name>
</gene>
<dbReference type="Pfam" id="PF09339">
    <property type="entry name" value="HTH_IclR"/>
    <property type="match status" value="1"/>
</dbReference>
<dbReference type="RefSeq" id="WP_084795992.1">
    <property type="nucleotide sequence ID" value="NZ_AUII01000005.1"/>
</dbReference>
<dbReference type="GO" id="GO:0003677">
    <property type="term" value="F:DNA binding"/>
    <property type="evidence" value="ECO:0007669"/>
    <property type="project" value="UniProtKB-KW"/>
</dbReference>
<dbReference type="AlphaFoldDB" id="A0A511D224"/>
<dbReference type="InterPro" id="IPR029016">
    <property type="entry name" value="GAF-like_dom_sf"/>
</dbReference>
<dbReference type="GO" id="GO:0045892">
    <property type="term" value="P:negative regulation of DNA-templated transcription"/>
    <property type="evidence" value="ECO:0007669"/>
    <property type="project" value="TreeGrafter"/>
</dbReference>
<dbReference type="GO" id="GO:0003700">
    <property type="term" value="F:DNA-binding transcription factor activity"/>
    <property type="evidence" value="ECO:0007669"/>
    <property type="project" value="TreeGrafter"/>
</dbReference>
<keyword evidence="1" id="KW-0805">Transcription regulation</keyword>
<dbReference type="InterPro" id="IPR005471">
    <property type="entry name" value="Tscrpt_reg_IclR_N"/>
</dbReference>
<accession>A0A511D224</accession>
<feature type="domain" description="IclR-ED" evidence="4">
    <location>
        <begin position="72"/>
        <end position="249"/>
    </location>
</feature>
<keyword evidence="3" id="KW-0804">Transcription</keyword>
<dbReference type="EMBL" id="BJVI01000026">
    <property type="protein sequence ID" value="GEL18841.1"/>
    <property type="molecule type" value="Genomic_DNA"/>
</dbReference>
<reference evidence="5 6" key="1">
    <citation type="submission" date="2019-07" db="EMBL/GenBank/DDBJ databases">
        <title>Whole genome shotgun sequence of Pseudonocardia asaccharolytica NBRC 16224.</title>
        <authorList>
            <person name="Hosoyama A."/>
            <person name="Uohara A."/>
            <person name="Ohji S."/>
            <person name="Ichikawa N."/>
        </authorList>
    </citation>
    <scope>NUCLEOTIDE SEQUENCE [LARGE SCALE GENOMIC DNA]</scope>
    <source>
        <strain evidence="5 6">NBRC 16224</strain>
    </source>
</reference>
<dbReference type="PROSITE" id="PS51078">
    <property type="entry name" value="ICLR_ED"/>
    <property type="match status" value="1"/>
</dbReference>
<dbReference type="SUPFAM" id="SSF55781">
    <property type="entry name" value="GAF domain-like"/>
    <property type="match status" value="1"/>
</dbReference>
<keyword evidence="2" id="KW-0238">DNA-binding</keyword>
<keyword evidence="6" id="KW-1185">Reference proteome</keyword>
<dbReference type="STRING" id="1123024.GCA_000423625_01724"/>
<name>A0A511D224_9PSEU</name>
<dbReference type="Pfam" id="PF01614">
    <property type="entry name" value="IclR_C"/>
    <property type="match status" value="1"/>
</dbReference>
<dbReference type="InterPro" id="IPR050707">
    <property type="entry name" value="HTH_MetabolicPath_Reg"/>
</dbReference>
<dbReference type="InterPro" id="IPR036390">
    <property type="entry name" value="WH_DNA-bd_sf"/>
</dbReference>
<comment type="caution">
    <text evidence="5">The sequence shown here is derived from an EMBL/GenBank/DDBJ whole genome shotgun (WGS) entry which is preliminary data.</text>
</comment>
<organism evidence="5 6">
    <name type="scientific">Pseudonocardia asaccharolytica DSM 44247 = NBRC 16224</name>
    <dbReference type="NCBI Taxonomy" id="1123024"/>
    <lineage>
        <taxon>Bacteria</taxon>
        <taxon>Bacillati</taxon>
        <taxon>Actinomycetota</taxon>
        <taxon>Actinomycetes</taxon>
        <taxon>Pseudonocardiales</taxon>
        <taxon>Pseudonocardiaceae</taxon>
        <taxon>Pseudonocardia</taxon>
    </lineage>
</organism>
<evidence type="ECO:0000256" key="1">
    <source>
        <dbReference type="ARBA" id="ARBA00023015"/>
    </source>
</evidence>
<protein>
    <recommendedName>
        <fullName evidence="4">IclR-ED domain-containing protein</fullName>
    </recommendedName>
</protein>
<dbReference type="SUPFAM" id="SSF46785">
    <property type="entry name" value="Winged helix' DNA-binding domain"/>
    <property type="match status" value="1"/>
</dbReference>
<sequence>MAGGSADSGRSVTSRVAAILMAFHSGDTHSLTELARLAQLPVSTTHRLTYELVSRRVLERTGDGYRAGLALRMMGTVNGPRRSTPLLGRAAGMMADLAATTDSRVRLGVLDGVRVAVAETRPGAGLVHGFDAPAVPTHATALGRVLLAFSPVAVVDEILGAGLTRFTEHTLTDPDRLRRALAITRLTRLAVSRGEYKIGEGAVAVPVFGTGGSARAAMEVAIPDLRSGLERVRGALMVAAASLSRQLATAITAEPERDVRSG</sequence>